<feature type="non-terminal residue" evidence="10">
    <location>
        <position position="1"/>
    </location>
</feature>
<evidence type="ECO:0000256" key="4">
    <source>
        <dbReference type="ARBA" id="ARBA00022759"/>
    </source>
</evidence>
<evidence type="ECO:0000259" key="8">
    <source>
        <dbReference type="Pfam" id="PF00078"/>
    </source>
</evidence>
<dbReference type="Gene3D" id="3.30.70.270">
    <property type="match status" value="1"/>
</dbReference>
<keyword evidence="3" id="KW-0540">Nuclease</keyword>
<accession>A0AAQ3SP23</accession>
<feature type="domain" description="Reverse transcriptase" evidence="8">
    <location>
        <begin position="126"/>
        <end position="222"/>
    </location>
</feature>
<keyword evidence="7" id="KW-0472">Membrane</keyword>
<reference evidence="10 11" key="1">
    <citation type="submission" date="2024-02" db="EMBL/GenBank/DDBJ databases">
        <title>High-quality chromosome-scale genome assembly of Pensacola bahiagrass (Paspalum notatum Flugge var. saurae).</title>
        <authorList>
            <person name="Vega J.M."/>
            <person name="Podio M."/>
            <person name="Orjuela J."/>
            <person name="Siena L.A."/>
            <person name="Pessino S.C."/>
            <person name="Combes M.C."/>
            <person name="Mariac C."/>
            <person name="Albertini E."/>
            <person name="Pupilli F."/>
            <person name="Ortiz J.P.A."/>
            <person name="Leblanc O."/>
        </authorList>
    </citation>
    <scope>NUCLEOTIDE SEQUENCE [LARGE SCALE GENOMIC DNA]</scope>
    <source>
        <strain evidence="10">R1</strain>
        <tissue evidence="10">Leaf</tissue>
    </source>
</reference>
<dbReference type="InterPro" id="IPR050951">
    <property type="entry name" value="Retrovirus_Pol_polyprotein"/>
</dbReference>
<keyword evidence="5" id="KW-0378">Hydrolase</keyword>
<dbReference type="EMBL" id="CP144746">
    <property type="protein sequence ID" value="WVZ58109.1"/>
    <property type="molecule type" value="Genomic_DNA"/>
</dbReference>
<feature type="transmembrane region" description="Helical" evidence="7">
    <location>
        <begin position="135"/>
        <end position="154"/>
    </location>
</feature>
<evidence type="ECO:0000259" key="9">
    <source>
        <dbReference type="Pfam" id="PF17917"/>
    </source>
</evidence>
<evidence type="ECO:0000256" key="7">
    <source>
        <dbReference type="SAM" id="Phobius"/>
    </source>
</evidence>
<dbReference type="CDD" id="cd09274">
    <property type="entry name" value="RNase_HI_RT_Ty3"/>
    <property type="match status" value="1"/>
</dbReference>
<evidence type="ECO:0000313" key="11">
    <source>
        <dbReference type="Proteomes" id="UP001341281"/>
    </source>
</evidence>
<dbReference type="PANTHER" id="PTHR37984">
    <property type="entry name" value="PROTEIN CBG26694"/>
    <property type="match status" value="1"/>
</dbReference>
<proteinExistence type="predicted"/>
<dbReference type="FunFam" id="3.30.70.270:FF:000003">
    <property type="entry name" value="Transposon Ty3-G Gag-Pol polyprotein"/>
    <property type="match status" value="1"/>
</dbReference>
<dbReference type="Pfam" id="PF17917">
    <property type="entry name" value="RT_RNaseH"/>
    <property type="match status" value="1"/>
</dbReference>
<dbReference type="AlphaFoldDB" id="A0AAQ3SP23"/>
<evidence type="ECO:0000256" key="3">
    <source>
        <dbReference type="ARBA" id="ARBA00022722"/>
    </source>
</evidence>
<evidence type="ECO:0008006" key="12">
    <source>
        <dbReference type="Google" id="ProtNLM"/>
    </source>
</evidence>
<dbReference type="Gene3D" id="3.10.10.10">
    <property type="entry name" value="HIV Type 1 Reverse Transcriptase, subunit A, domain 1"/>
    <property type="match status" value="1"/>
</dbReference>
<dbReference type="InterPro" id="IPR000477">
    <property type="entry name" value="RT_dom"/>
</dbReference>
<name>A0AAQ3SP23_PASNO</name>
<dbReference type="InterPro" id="IPR043502">
    <property type="entry name" value="DNA/RNA_pol_sf"/>
</dbReference>
<evidence type="ECO:0000256" key="5">
    <source>
        <dbReference type="ARBA" id="ARBA00022801"/>
    </source>
</evidence>
<dbReference type="Pfam" id="PF00078">
    <property type="entry name" value="RVT_1"/>
    <property type="match status" value="1"/>
</dbReference>
<dbReference type="CDD" id="cd01647">
    <property type="entry name" value="RT_LTR"/>
    <property type="match status" value="1"/>
</dbReference>
<keyword evidence="7" id="KW-1133">Transmembrane helix</keyword>
<evidence type="ECO:0000256" key="1">
    <source>
        <dbReference type="ARBA" id="ARBA00022679"/>
    </source>
</evidence>
<evidence type="ECO:0000256" key="6">
    <source>
        <dbReference type="ARBA" id="ARBA00022918"/>
    </source>
</evidence>
<keyword evidence="7" id="KW-0812">Transmembrane</keyword>
<sequence>SRTFATHGKCHEARLIKKIPVVFDFPDVFPEELPGLPPDRNVEFAIELLDKGFIRPSSSPWGCPALFVEKKDQGGKRLCVDYRPPNAVTVKNKYPFATHRYPIRSAWGSHGPGTIKLRSERKTFRRLAFSTRYGLYEYLVMSFGLTNAPAFFMYPMNSVFMNELDKFVVVFIDDILVYSKNEKKHEEHLRIVLSRLREHKLYAKFSKCAFWLKEVAFLGHILSAKGVVVDPGKVEDVLNWKQPRTGLLPPLHQRFLKNSKAYDSINPKNAKFAWSQKCEEAFGTLKKLLTSAHCSAQPDITKPFDRPRLCSMQEGRVIAYASRQPRKHEVNYPTHDLELLAVVYAPKKWRHYLLGNTCHIYTDHKSLKYIFTQPELNMRQRRWLELIKDYDLEAHYHPGKANVVANALSRKAHCNFIEARPTKCQRREAELYNLVLEPTIKDQIIAAQKQDKGMAHIRDEIDDKKKAVSSLTKKESCGSKTA</sequence>
<dbReference type="SUPFAM" id="SSF56672">
    <property type="entry name" value="DNA/RNA polymerases"/>
    <property type="match status" value="1"/>
</dbReference>
<dbReference type="InterPro" id="IPR043128">
    <property type="entry name" value="Rev_trsase/Diguanyl_cyclase"/>
</dbReference>
<dbReference type="GO" id="GO:0003964">
    <property type="term" value="F:RNA-directed DNA polymerase activity"/>
    <property type="evidence" value="ECO:0007669"/>
    <property type="project" value="UniProtKB-KW"/>
</dbReference>
<dbReference type="GO" id="GO:0016787">
    <property type="term" value="F:hydrolase activity"/>
    <property type="evidence" value="ECO:0007669"/>
    <property type="project" value="UniProtKB-KW"/>
</dbReference>
<gene>
    <name evidence="10" type="ORF">U9M48_008415</name>
</gene>
<dbReference type="InterPro" id="IPR041373">
    <property type="entry name" value="RT_RNaseH"/>
</dbReference>
<feature type="domain" description="Reverse transcriptase RNase H-like" evidence="9">
    <location>
        <begin position="314"/>
        <end position="390"/>
    </location>
</feature>
<organism evidence="10 11">
    <name type="scientific">Paspalum notatum var. saurae</name>
    <dbReference type="NCBI Taxonomy" id="547442"/>
    <lineage>
        <taxon>Eukaryota</taxon>
        <taxon>Viridiplantae</taxon>
        <taxon>Streptophyta</taxon>
        <taxon>Embryophyta</taxon>
        <taxon>Tracheophyta</taxon>
        <taxon>Spermatophyta</taxon>
        <taxon>Magnoliopsida</taxon>
        <taxon>Liliopsida</taxon>
        <taxon>Poales</taxon>
        <taxon>Poaceae</taxon>
        <taxon>PACMAD clade</taxon>
        <taxon>Panicoideae</taxon>
        <taxon>Andropogonodae</taxon>
        <taxon>Paspaleae</taxon>
        <taxon>Paspalinae</taxon>
        <taxon>Paspalum</taxon>
    </lineage>
</organism>
<evidence type="ECO:0000313" key="10">
    <source>
        <dbReference type="EMBL" id="WVZ58109.1"/>
    </source>
</evidence>
<dbReference type="Proteomes" id="UP001341281">
    <property type="component" value="Chromosome 02"/>
</dbReference>
<keyword evidence="2" id="KW-0548">Nucleotidyltransferase</keyword>
<keyword evidence="4" id="KW-0255">Endonuclease</keyword>
<evidence type="ECO:0000256" key="2">
    <source>
        <dbReference type="ARBA" id="ARBA00022695"/>
    </source>
</evidence>
<protein>
    <recommendedName>
        <fullName evidence="12">Reverse transcriptase</fullName>
    </recommendedName>
</protein>
<dbReference type="GO" id="GO:0004519">
    <property type="term" value="F:endonuclease activity"/>
    <property type="evidence" value="ECO:0007669"/>
    <property type="project" value="UniProtKB-KW"/>
</dbReference>
<keyword evidence="6" id="KW-0695">RNA-directed DNA polymerase</keyword>
<keyword evidence="11" id="KW-1185">Reference proteome</keyword>
<dbReference type="PANTHER" id="PTHR37984:SF5">
    <property type="entry name" value="PROTEIN NYNRIN-LIKE"/>
    <property type="match status" value="1"/>
</dbReference>
<keyword evidence="1" id="KW-0808">Transferase</keyword>